<evidence type="ECO:0000256" key="4">
    <source>
        <dbReference type="ARBA" id="ARBA00022884"/>
    </source>
</evidence>
<dbReference type="OrthoDB" id="422663at2759"/>
<comment type="function">
    <text evidence="5">RNA helicase.</text>
</comment>
<dbReference type="AlphaFoldDB" id="A0A9P6ZLV0"/>
<reference evidence="7" key="1">
    <citation type="journal article" date="2020" name="New Phytol.">
        <title>Comparative genomics reveals dynamic genome evolution in host specialist ectomycorrhizal fungi.</title>
        <authorList>
            <person name="Lofgren L.A."/>
            <person name="Nguyen N.H."/>
            <person name="Vilgalys R."/>
            <person name="Ruytinx J."/>
            <person name="Liao H.L."/>
            <person name="Branco S."/>
            <person name="Kuo A."/>
            <person name="LaButti K."/>
            <person name="Lipzen A."/>
            <person name="Andreopoulos W."/>
            <person name="Pangilinan J."/>
            <person name="Riley R."/>
            <person name="Hundley H."/>
            <person name="Na H."/>
            <person name="Barry K."/>
            <person name="Grigoriev I.V."/>
            <person name="Stajich J.E."/>
            <person name="Kennedy P.G."/>
        </authorList>
    </citation>
    <scope>NUCLEOTIDE SEQUENCE</scope>
    <source>
        <strain evidence="7">DOB743</strain>
    </source>
</reference>
<dbReference type="GO" id="GO:0003724">
    <property type="term" value="F:RNA helicase activity"/>
    <property type="evidence" value="ECO:0007669"/>
    <property type="project" value="UniProtKB-EC"/>
</dbReference>
<dbReference type="PANTHER" id="PTHR24031">
    <property type="entry name" value="RNA HELICASE"/>
    <property type="match status" value="1"/>
</dbReference>
<name>A0A9P6ZLV0_9AGAM</name>
<comment type="domain">
    <text evidence="5">The Q motif is unique to and characteristic of the DEAD box family of RNA helicases and controls ATP binding and hydrolysis.</text>
</comment>
<gene>
    <name evidence="7" type="ORF">EV702DRAFT_953535</name>
</gene>
<dbReference type="EC" id="3.6.4.13" evidence="5"/>
<evidence type="ECO:0000256" key="1">
    <source>
        <dbReference type="ARBA" id="ARBA00022741"/>
    </source>
</evidence>
<organism evidence="7 8">
    <name type="scientific">Suillus placidus</name>
    <dbReference type="NCBI Taxonomy" id="48579"/>
    <lineage>
        <taxon>Eukaryota</taxon>
        <taxon>Fungi</taxon>
        <taxon>Dikarya</taxon>
        <taxon>Basidiomycota</taxon>
        <taxon>Agaricomycotina</taxon>
        <taxon>Agaricomycetes</taxon>
        <taxon>Agaricomycetidae</taxon>
        <taxon>Boletales</taxon>
        <taxon>Suillineae</taxon>
        <taxon>Suillaceae</taxon>
        <taxon>Suillus</taxon>
    </lineage>
</organism>
<accession>A0A9P6ZLV0</accession>
<evidence type="ECO:0000259" key="6">
    <source>
        <dbReference type="PROSITE" id="PS51194"/>
    </source>
</evidence>
<dbReference type="EMBL" id="JABBWD010000064">
    <property type="protein sequence ID" value="KAG1770612.1"/>
    <property type="molecule type" value="Genomic_DNA"/>
</dbReference>
<dbReference type="CDD" id="cd18787">
    <property type="entry name" value="SF2_C_DEAD"/>
    <property type="match status" value="1"/>
</dbReference>
<keyword evidence="4 5" id="KW-0694">RNA-binding</keyword>
<dbReference type="InterPro" id="IPR001650">
    <property type="entry name" value="Helicase_C-like"/>
</dbReference>
<dbReference type="InterPro" id="IPR027417">
    <property type="entry name" value="P-loop_NTPase"/>
</dbReference>
<keyword evidence="5" id="KW-0347">Helicase</keyword>
<dbReference type="Pfam" id="PF00271">
    <property type="entry name" value="Helicase_C"/>
    <property type="match status" value="1"/>
</dbReference>
<evidence type="ECO:0000313" key="8">
    <source>
        <dbReference type="Proteomes" id="UP000714275"/>
    </source>
</evidence>
<comment type="catalytic activity">
    <reaction evidence="5">
        <text>ATP + H2O = ADP + phosphate + H(+)</text>
        <dbReference type="Rhea" id="RHEA:13065"/>
        <dbReference type="ChEBI" id="CHEBI:15377"/>
        <dbReference type="ChEBI" id="CHEBI:15378"/>
        <dbReference type="ChEBI" id="CHEBI:30616"/>
        <dbReference type="ChEBI" id="CHEBI:43474"/>
        <dbReference type="ChEBI" id="CHEBI:456216"/>
        <dbReference type="EC" id="3.6.4.13"/>
    </reaction>
</comment>
<feature type="domain" description="Helicase C-terminal" evidence="6">
    <location>
        <begin position="1"/>
        <end position="67"/>
    </location>
</feature>
<feature type="non-terminal residue" evidence="7">
    <location>
        <position position="1"/>
    </location>
</feature>
<dbReference type="SUPFAM" id="SSF52540">
    <property type="entry name" value="P-loop containing nucleoside triphosphate hydrolases"/>
    <property type="match status" value="1"/>
</dbReference>
<evidence type="ECO:0000313" key="7">
    <source>
        <dbReference type="EMBL" id="KAG1770612.1"/>
    </source>
</evidence>
<evidence type="ECO:0000256" key="5">
    <source>
        <dbReference type="RuleBase" id="RU365068"/>
    </source>
</evidence>
<proteinExistence type="inferred from homology"/>
<sequence>SILLCTSVASRGLDLPFVRAVIQYDLPTEGGATEYVHRVGRTARAGKGGEAWSIVAPSESQWVNWVE</sequence>
<dbReference type="PROSITE" id="PS51194">
    <property type="entry name" value="HELICASE_CTER"/>
    <property type="match status" value="1"/>
</dbReference>
<dbReference type="Gene3D" id="3.40.50.300">
    <property type="entry name" value="P-loop containing nucleotide triphosphate hydrolases"/>
    <property type="match status" value="1"/>
</dbReference>
<evidence type="ECO:0000256" key="3">
    <source>
        <dbReference type="ARBA" id="ARBA00022840"/>
    </source>
</evidence>
<evidence type="ECO:0000256" key="2">
    <source>
        <dbReference type="ARBA" id="ARBA00022801"/>
    </source>
</evidence>
<comment type="caution">
    <text evidence="7">The sequence shown here is derived from an EMBL/GenBank/DDBJ whole genome shotgun (WGS) entry which is preliminary data.</text>
</comment>
<dbReference type="Proteomes" id="UP000714275">
    <property type="component" value="Unassembled WGS sequence"/>
</dbReference>
<dbReference type="GO" id="GO:0016787">
    <property type="term" value="F:hydrolase activity"/>
    <property type="evidence" value="ECO:0007669"/>
    <property type="project" value="UniProtKB-KW"/>
</dbReference>
<feature type="non-terminal residue" evidence="7">
    <location>
        <position position="67"/>
    </location>
</feature>
<keyword evidence="8" id="KW-1185">Reference proteome</keyword>
<dbReference type="GO" id="GO:0005524">
    <property type="term" value="F:ATP binding"/>
    <property type="evidence" value="ECO:0007669"/>
    <property type="project" value="UniProtKB-UniRule"/>
</dbReference>
<protein>
    <recommendedName>
        <fullName evidence="5">ATP-dependent RNA helicase</fullName>
        <ecNumber evidence="5">3.6.4.13</ecNumber>
    </recommendedName>
</protein>
<keyword evidence="2 5" id="KW-0378">Hydrolase</keyword>
<dbReference type="GO" id="GO:0003723">
    <property type="term" value="F:RNA binding"/>
    <property type="evidence" value="ECO:0007669"/>
    <property type="project" value="UniProtKB-UniRule"/>
</dbReference>
<comment type="similarity">
    <text evidence="5">Belongs to the DEAD box helicase family.</text>
</comment>
<keyword evidence="3 5" id="KW-0067">ATP-binding</keyword>
<keyword evidence="1 5" id="KW-0547">Nucleotide-binding</keyword>